<organism evidence="1 2">
    <name type="scientific">Ceratodon purpureus</name>
    <name type="common">Fire moss</name>
    <name type="synonym">Dicranum purpureum</name>
    <dbReference type="NCBI Taxonomy" id="3225"/>
    <lineage>
        <taxon>Eukaryota</taxon>
        <taxon>Viridiplantae</taxon>
        <taxon>Streptophyta</taxon>
        <taxon>Embryophyta</taxon>
        <taxon>Bryophyta</taxon>
        <taxon>Bryophytina</taxon>
        <taxon>Bryopsida</taxon>
        <taxon>Dicranidae</taxon>
        <taxon>Pseudoditrichales</taxon>
        <taxon>Ditrichaceae</taxon>
        <taxon>Ceratodon</taxon>
    </lineage>
</organism>
<comment type="caution">
    <text evidence="1">The sequence shown here is derived from an EMBL/GenBank/DDBJ whole genome shotgun (WGS) entry which is preliminary data.</text>
</comment>
<proteinExistence type="predicted"/>
<dbReference type="EMBL" id="CM026421">
    <property type="protein sequence ID" value="KAG0591206.1"/>
    <property type="molecule type" value="Genomic_DNA"/>
</dbReference>
<accession>A0A8T0J7J2</accession>
<gene>
    <name evidence="1" type="ORF">KC19_1G158000</name>
</gene>
<dbReference type="AlphaFoldDB" id="A0A8T0J7J2"/>
<protein>
    <submittedName>
        <fullName evidence="1">Uncharacterized protein</fullName>
    </submittedName>
</protein>
<name>A0A8T0J7J2_CERPU</name>
<sequence>MGVDYGQRGFGLLHPALTPPIWLQSAWFCCLVFPSPWRCVALCLRCVRCAHQSGRRRASILARLDDETLFLEHVKLWACSSATALPQSLTPPR</sequence>
<evidence type="ECO:0000313" key="2">
    <source>
        <dbReference type="Proteomes" id="UP000822688"/>
    </source>
</evidence>
<dbReference type="Proteomes" id="UP000822688">
    <property type="component" value="Chromosome 1"/>
</dbReference>
<reference evidence="1" key="1">
    <citation type="submission" date="2020-06" db="EMBL/GenBank/DDBJ databases">
        <title>WGS assembly of Ceratodon purpureus strain R40.</title>
        <authorList>
            <person name="Carey S.B."/>
            <person name="Jenkins J."/>
            <person name="Shu S."/>
            <person name="Lovell J.T."/>
            <person name="Sreedasyam A."/>
            <person name="Maumus F."/>
            <person name="Tiley G.P."/>
            <person name="Fernandez-Pozo N."/>
            <person name="Barry K."/>
            <person name="Chen C."/>
            <person name="Wang M."/>
            <person name="Lipzen A."/>
            <person name="Daum C."/>
            <person name="Saski C.A."/>
            <person name="Payton A.C."/>
            <person name="Mcbreen J.C."/>
            <person name="Conrad R.E."/>
            <person name="Kollar L.M."/>
            <person name="Olsson S."/>
            <person name="Huttunen S."/>
            <person name="Landis J.B."/>
            <person name="Wickett N.J."/>
            <person name="Johnson M.G."/>
            <person name="Rensing S.A."/>
            <person name="Grimwood J."/>
            <person name="Schmutz J."/>
            <person name="Mcdaniel S.F."/>
        </authorList>
    </citation>
    <scope>NUCLEOTIDE SEQUENCE</scope>
    <source>
        <strain evidence="1">R40</strain>
    </source>
</reference>
<dbReference type="EMBL" id="CM026421">
    <property type="protein sequence ID" value="KAG0591205.1"/>
    <property type="molecule type" value="Genomic_DNA"/>
</dbReference>
<keyword evidence="2" id="KW-1185">Reference proteome</keyword>
<evidence type="ECO:0000313" key="1">
    <source>
        <dbReference type="EMBL" id="KAG0591206.1"/>
    </source>
</evidence>